<feature type="signal peptide" evidence="1">
    <location>
        <begin position="1"/>
        <end position="24"/>
    </location>
</feature>
<sequence length="107" mass="11705">MQGCSTRAALVGRFLAGGLQVCESAVCPQDYPHWDQELGESDRLAWHQGVSHGTGNVQCDFCSLRFRTLAFCECHAQCPVLSDSLANPQAFVLCHSVTSYSGRELLK</sequence>
<protein>
    <submittedName>
        <fullName evidence="2">Putative secreted protein</fullName>
    </submittedName>
</protein>
<reference evidence="2" key="1">
    <citation type="submission" date="2019-12" db="EMBL/GenBank/DDBJ databases">
        <title>An insight into the sialome of adult female Ixodes ricinus ticks feeding for 6 days.</title>
        <authorList>
            <person name="Perner J."/>
            <person name="Ribeiro J.M.C."/>
        </authorList>
    </citation>
    <scope>NUCLEOTIDE SEQUENCE</scope>
    <source>
        <strain evidence="2">Semi-engorged</strain>
        <tissue evidence="2">Salivary glands</tissue>
    </source>
</reference>
<dbReference type="EMBL" id="GIFC01007246">
    <property type="protein sequence ID" value="MXU89329.1"/>
    <property type="molecule type" value="Transcribed_RNA"/>
</dbReference>
<organism evidence="2">
    <name type="scientific">Ixodes ricinus</name>
    <name type="common">Common tick</name>
    <name type="synonym">Acarus ricinus</name>
    <dbReference type="NCBI Taxonomy" id="34613"/>
    <lineage>
        <taxon>Eukaryota</taxon>
        <taxon>Metazoa</taxon>
        <taxon>Ecdysozoa</taxon>
        <taxon>Arthropoda</taxon>
        <taxon>Chelicerata</taxon>
        <taxon>Arachnida</taxon>
        <taxon>Acari</taxon>
        <taxon>Parasitiformes</taxon>
        <taxon>Ixodida</taxon>
        <taxon>Ixodoidea</taxon>
        <taxon>Ixodidae</taxon>
        <taxon>Ixodinae</taxon>
        <taxon>Ixodes</taxon>
    </lineage>
</organism>
<name>A0A6B0U9T9_IXORI</name>
<evidence type="ECO:0000256" key="1">
    <source>
        <dbReference type="SAM" id="SignalP"/>
    </source>
</evidence>
<evidence type="ECO:0000313" key="2">
    <source>
        <dbReference type="EMBL" id="MXU89329.1"/>
    </source>
</evidence>
<dbReference type="AlphaFoldDB" id="A0A6B0U9T9"/>
<feature type="chain" id="PRO_5025340585" evidence="1">
    <location>
        <begin position="25"/>
        <end position="107"/>
    </location>
</feature>
<proteinExistence type="predicted"/>
<accession>A0A6B0U9T9</accession>
<keyword evidence="1" id="KW-0732">Signal</keyword>